<dbReference type="PANTHER" id="PTHR36435:SF1">
    <property type="entry name" value="CAAX AMINO TERMINAL PROTEASE FAMILY PROTEIN"/>
    <property type="match status" value="1"/>
</dbReference>
<dbReference type="Pfam" id="PF02517">
    <property type="entry name" value="Rce1-like"/>
    <property type="match status" value="1"/>
</dbReference>
<protein>
    <submittedName>
        <fullName evidence="3">CPBP family intramembrane metalloprotease</fullName>
    </submittedName>
</protein>
<organism evidence="3 4">
    <name type="scientific">Candidatus Cryptobacteroides excrementipullorum</name>
    <dbReference type="NCBI Taxonomy" id="2840761"/>
    <lineage>
        <taxon>Bacteria</taxon>
        <taxon>Pseudomonadati</taxon>
        <taxon>Bacteroidota</taxon>
        <taxon>Bacteroidia</taxon>
        <taxon>Bacteroidales</taxon>
        <taxon>Candidatus Cryptobacteroides</taxon>
    </lineage>
</organism>
<keyword evidence="1" id="KW-0472">Membrane</keyword>
<dbReference type="InterPro" id="IPR052710">
    <property type="entry name" value="CAAX_protease"/>
</dbReference>
<evidence type="ECO:0000313" key="4">
    <source>
        <dbReference type="Proteomes" id="UP000823771"/>
    </source>
</evidence>
<dbReference type="GO" id="GO:0004175">
    <property type="term" value="F:endopeptidase activity"/>
    <property type="evidence" value="ECO:0007669"/>
    <property type="project" value="UniProtKB-ARBA"/>
</dbReference>
<evidence type="ECO:0000259" key="2">
    <source>
        <dbReference type="Pfam" id="PF02517"/>
    </source>
</evidence>
<comment type="caution">
    <text evidence="3">The sequence shown here is derived from an EMBL/GenBank/DDBJ whole genome shotgun (WGS) entry which is preliminary data.</text>
</comment>
<reference evidence="3" key="2">
    <citation type="journal article" date="2021" name="PeerJ">
        <title>Extensive microbial diversity within the chicken gut microbiome revealed by metagenomics and culture.</title>
        <authorList>
            <person name="Gilroy R."/>
            <person name="Ravi A."/>
            <person name="Getino M."/>
            <person name="Pursley I."/>
            <person name="Horton D.L."/>
            <person name="Alikhan N.F."/>
            <person name="Baker D."/>
            <person name="Gharbi K."/>
            <person name="Hall N."/>
            <person name="Watson M."/>
            <person name="Adriaenssens E.M."/>
            <person name="Foster-Nyarko E."/>
            <person name="Jarju S."/>
            <person name="Secka A."/>
            <person name="Antonio M."/>
            <person name="Oren A."/>
            <person name="Chaudhuri R.R."/>
            <person name="La Ragione R."/>
            <person name="Hildebrand F."/>
            <person name="Pallen M.J."/>
        </authorList>
    </citation>
    <scope>NUCLEOTIDE SEQUENCE</scope>
    <source>
        <strain evidence="3">2478</strain>
    </source>
</reference>
<keyword evidence="1" id="KW-0812">Transmembrane</keyword>
<feature type="transmembrane region" description="Helical" evidence="1">
    <location>
        <begin position="106"/>
        <end position="127"/>
    </location>
</feature>
<dbReference type="InterPro" id="IPR003675">
    <property type="entry name" value="Rce1/LyrA-like_dom"/>
</dbReference>
<name>A0A9D9NMJ3_9BACT</name>
<dbReference type="PANTHER" id="PTHR36435">
    <property type="entry name" value="SLR1288 PROTEIN"/>
    <property type="match status" value="1"/>
</dbReference>
<dbReference type="AlphaFoldDB" id="A0A9D9NMJ3"/>
<sequence length="302" mass="33530">MSTFIRHSSRRSFDLLSGFSFYLPGIGGTLMMLLMVVIGACLGQFVSLLLAMVSDFQTATSYGMLVSYPVMFLPPMWYASFQSRKNQFFDTGYALDSNHFGNLKGWGAALMAAVVTIASSIICDPVVSALPPMPEFWKAAFEAMLEGPLWVTVISTVIFAPVFEEWLCRGIIFRGLLRNVHPAWAMVISALAFALIHMNPWQAVPAFVLGMLFAYVYYRTGSLKLTMLMHAVNNAFSVLTSQIPAVRELGVEGSISAFMEKWEYIGLMAACLFIIVVFIDIMRKNIPLQSERGNCDEVGSQE</sequence>
<dbReference type="GO" id="GO:0080120">
    <property type="term" value="P:CAAX-box protein maturation"/>
    <property type="evidence" value="ECO:0007669"/>
    <property type="project" value="UniProtKB-ARBA"/>
</dbReference>
<feature type="domain" description="CAAX prenyl protease 2/Lysostaphin resistance protein A-like" evidence="2">
    <location>
        <begin position="149"/>
        <end position="236"/>
    </location>
</feature>
<dbReference type="Proteomes" id="UP000823771">
    <property type="component" value="Unassembled WGS sequence"/>
</dbReference>
<feature type="transmembrane region" description="Helical" evidence="1">
    <location>
        <begin position="147"/>
        <end position="167"/>
    </location>
</feature>
<accession>A0A9D9NMJ3</accession>
<proteinExistence type="predicted"/>
<dbReference type="GO" id="GO:0008237">
    <property type="term" value="F:metallopeptidase activity"/>
    <property type="evidence" value="ECO:0007669"/>
    <property type="project" value="UniProtKB-KW"/>
</dbReference>
<keyword evidence="3" id="KW-0645">Protease</keyword>
<feature type="transmembrane region" description="Helical" evidence="1">
    <location>
        <begin position="264"/>
        <end position="282"/>
    </location>
</feature>
<feature type="transmembrane region" description="Helical" evidence="1">
    <location>
        <begin position="179"/>
        <end position="196"/>
    </location>
</feature>
<keyword evidence="3" id="KW-0482">Metalloprotease</keyword>
<evidence type="ECO:0000256" key="1">
    <source>
        <dbReference type="SAM" id="Phobius"/>
    </source>
</evidence>
<dbReference type="EMBL" id="JADILZ010000101">
    <property type="protein sequence ID" value="MBO8479269.1"/>
    <property type="molecule type" value="Genomic_DNA"/>
</dbReference>
<feature type="transmembrane region" description="Helical" evidence="1">
    <location>
        <begin position="21"/>
        <end position="53"/>
    </location>
</feature>
<keyword evidence="1" id="KW-1133">Transmembrane helix</keyword>
<gene>
    <name evidence="3" type="ORF">IAB80_10345</name>
</gene>
<feature type="transmembrane region" description="Helical" evidence="1">
    <location>
        <begin position="59"/>
        <end position="79"/>
    </location>
</feature>
<reference evidence="3" key="1">
    <citation type="submission" date="2020-10" db="EMBL/GenBank/DDBJ databases">
        <authorList>
            <person name="Gilroy R."/>
        </authorList>
    </citation>
    <scope>NUCLEOTIDE SEQUENCE</scope>
    <source>
        <strain evidence="3">2478</strain>
    </source>
</reference>
<feature type="transmembrane region" description="Helical" evidence="1">
    <location>
        <begin position="202"/>
        <end position="218"/>
    </location>
</feature>
<evidence type="ECO:0000313" key="3">
    <source>
        <dbReference type="EMBL" id="MBO8479269.1"/>
    </source>
</evidence>
<keyword evidence="3" id="KW-0378">Hydrolase</keyword>